<dbReference type="Proteomes" id="UP000323720">
    <property type="component" value="Unassembled WGS sequence"/>
</dbReference>
<protein>
    <submittedName>
        <fullName evidence="1">GxxExxY protein</fullName>
    </submittedName>
</protein>
<gene>
    <name evidence="1" type="ORF">ES674_05695</name>
</gene>
<keyword evidence="2" id="KW-1185">Reference proteome</keyword>
<dbReference type="NCBIfam" id="TIGR04256">
    <property type="entry name" value="GxxExxY"/>
    <property type="match status" value="1"/>
</dbReference>
<comment type="caution">
    <text evidence="1">The sequence shown here is derived from an EMBL/GenBank/DDBJ whole genome shotgun (WGS) entry which is preliminary data.</text>
</comment>
<reference evidence="1 2" key="1">
    <citation type="submission" date="2019-08" db="EMBL/GenBank/DDBJ databases">
        <title>Genomes of Antarctic Bizionia species.</title>
        <authorList>
            <person name="Bowman J.P."/>
        </authorList>
    </citation>
    <scope>NUCLEOTIDE SEQUENCE [LARGE SCALE GENOMIC DNA]</scope>
    <source>
        <strain evidence="1 2">ADA-4</strain>
    </source>
</reference>
<sequence length="124" mass="14129">MGQLLYNEDTYKIIGLCMTVHNELGKGFNEIVYGDALEIEFIDNNINYSRETIYDITYKGNLLPHKYKADFAIDSKIVLEIKAISSLTDAYIKQTLNYLAVSKLKLGLLINFGEDSLKTKRVIL</sequence>
<dbReference type="InterPro" id="IPR026350">
    <property type="entry name" value="GxxExxY"/>
</dbReference>
<dbReference type="AlphaFoldDB" id="A0A5D0RCJ7"/>
<dbReference type="OrthoDB" id="9806869at2"/>
<evidence type="ECO:0000313" key="1">
    <source>
        <dbReference type="EMBL" id="TYB79267.1"/>
    </source>
</evidence>
<name>A0A5D0RCJ7_9FLAO</name>
<dbReference type="EMBL" id="VSKK01000001">
    <property type="protein sequence ID" value="TYB79267.1"/>
    <property type="molecule type" value="Genomic_DNA"/>
</dbReference>
<dbReference type="Pfam" id="PF13366">
    <property type="entry name" value="PDDEXK_3"/>
    <property type="match status" value="1"/>
</dbReference>
<dbReference type="RefSeq" id="WP_148403003.1">
    <property type="nucleotide sequence ID" value="NZ_VSKK01000001.1"/>
</dbReference>
<evidence type="ECO:0000313" key="2">
    <source>
        <dbReference type="Proteomes" id="UP000323720"/>
    </source>
</evidence>
<accession>A0A5D0RCJ7</accession>
<organism evidence="1 2">
    <name type="scientific">Bizionia myxarmorum</name>
    <dbReference type="NCBI Taxonomy" id="291186"/>
    <lineage>
        <taxon>Bacteria</taxon>
        <taxon>Pseudomonadati</taxon>
        <taxon>Bacteroidota</taxon>
        <taxon>Flavobacteriia</taxon>
        <taxon>Flavobacteriales</taxon>
        <taxon>Flavobacteriaceae</taxon>
        <taxon>Bizionia</taxon>
    </lineage>
</organism>
<proteinExistence type="predicted"/>